<dbReference type="AlphaFoldDB" id="B8HXM9"/>
<keyword evidence="1" id="KW-0732">Signal</keyword>
<dbReference type="InterPro" id="IPR011044">
    <property type="entry name" value="Quino_amine_DH_bsu"/>
</dbReference>
<protein>
    <recommendedName>
        <fullName evidence="2">Choice-of-anchor I domain-containing protein</fullName>
    </recommendedName>
</protein>
<feature type="signal peptide" evidence="1">
    <location>
        <begin position="1"/>
        <end position="28"/>
    </location>
</feature>
<dbReference type="KEGG" id="cyn:Cyan7425_4261"/>
<organism evidence="3">
    <name type="scientific">Cyanothece sp. (strain PCC 7425 / ATCC 29141)</name>
    <dbReference type="NCBI Taxonomy" id="395961"/>
    <lineage>
        <taxon>Bacteria</taxon>
        <taxon>Bacillati</taxon>
        <taxon>Cyanobacteriota</taxon>
        <taxon>Cyanophyceae</taxon>
        <taxon>Gomontiellales</taxon>
        <taxon>Cyanothecaceae</taxon>
        <taxon>Cyanothece</taxon>
    </lineage>
</organism>
<reference evidence="3" key="1">
    <citation type="submission" date="2009-01" db="EMBL/GenBank/DDBJ databases">
        <title>Complete sequence of chromosome Cyanothece sp. PCC 7425.</title>
        <authorList>
            <consortium name="US DOE Joint Genome Institute"/>
            <person name="Lucas S."/>
            <person name="Copeland A."/>
            <person name="Lapidus A."/>
            <person name="Glavina del Rio T."/>
            <person name="Dalin E."/>
            <person name="Tice H."/>
            <person name="Bruce D."/>
            <person name="Goodwin L."/>
            <person name="Pitluck S."/>
            <person name="Sims D."/>
            <person name="Meineke L."/>
            <person name="Brettin T."/>
            <person name="Detter J.C."/>
            <person name="Han C."/>
            <person name="Larimer F."/>
            <person name="Land M."/>
            <person name="Hauser L."/>
            <person name="Kyrpides N."/>
            <person name="Ovchinnikova G."/>
            <person name="Liberton M."/>
            <person name="Stoeckel J."/>
            <person name="Banerjee A."/>
            <person name="Singh A."/>
            <person name="Page L."/>
            <person name="Sato H."/>
            <person name="Zhao L."/>
            <person name="Sherman L."/>
            <person name="Pakrasi H."/>
            <person name="Richardson P."/>
        </authorList>
    </citation>
    <scope>NUCLEOTIDE SEQUENCE</scope>
    <source>
        <strain evidence="3">PCC 7425</strain>
    </source>
</reference>
<dbReference type="SUPFAM" id="SSF50969">
    <property type="entry name" value="YVTN repeat-like/Quinoprotein amine dehydrogenase"/>
    <property type="match status" value="1"/>
</dbReference>
<dbReference type="EMBL" id="CP001344">
    <property type="protein sequence ID" value="ACL46574.1"/>
    <property type="molecule type" value="Genomic_DNA"/>
</dbReference>
<dbReference type="InterPro" id="IPR055188">
    <property type="entry name" value="Choice_anch_I"/>
</dbReference>
<feature type="domain" description="Choice-of-anchor I" evidence="2">
    <location>
        <begin position="44"/>
        <end position="303"/>
    </location>
</feature>
<dbReference type="PANTHER" id="PTHR46928:SF1">
    <property type="entry name" value="MESENCHYME-SPECIFIC CELL SURFACE GLYCOPROTEIN"/>
    <property type="match status" value="1"/>
</dbReference>
<dbReference type="HOGENOM" id="CLU_648620_0_0_3"/>
<evidence type="ECO:0000313" key="3">
    <source>
        <dbReference type="EMBL" id="ACL46574.1"/>
    </source>
</evidence>
<dbReference type="InterPro" id="IPR052956">
    <property type="entry name" value="Mesenchyme-surface_protein"/>
</dbReference>
<dbReference type="OrthoDB" id="9768561at2"/>
<feature type="chain" id="PRO_5002871313" description="Choice-of-anchor I domain-containing protein" evidence="1">
    <location>
        <begin position="29"/>
        <end position="423"/>
    </location>
</feature>
<gene>
    <name evidence="3" type="ordered locus">Cyan7425_4261</name>
</gene>
<dbReference type="Pfam" id="PF22494">
    <property type="entry name" value="choice_anch_I"/>
    <property type="match status" value="1"/>
</dbReference>
<proteinExistence type="predicted"/>
<sequence>MMTRLRLSLSTALASAMLLFAATLPGQAAPKLQELKRFDTPGDVAEIVAASPDGKTLAYTNSEQKEIGFVNITNPSSPNMLGTTSVASYGEPTSVVITPNGQFAIAAVKNDPSSGKLVFINFATRQIVGQISIGIGPDSIAITPDGRKVVIAIEDEEDTDNLPGQRPGALDVVTINYSNPSQSQLRRVRFNLQGVPGINFKTDAQPEFVTISQDGTTAAVTLQENNGIALVNIAGNFPRVMRIFSGGIAEHLADTKDDKQIAFVDPFRGRREPDAIGFSGNGRFLLTANEGDTALDTFGDGVWSGGRGWTIFDLQGRVVYDSGNTLEKAAAAKGLYPDGRSDNRGIEVEGLTVARFGTKQYVFLVSERGSFLVVYDITNPRAPRLVDLKPTGTSPEGLIAIPDRKLVITANEVEGNISIFEFK</sequence>
<name>B8HXM9_CYAP4</name>
<dbReference type="STRING" id="395961.Cyan7425_4261"/>
<dbReference type="eggNOG" id="COG3391">
    <property type="taxonomic scope" value="Bacteria"/>
</dbReference>
<dbReference type="Gene3D" id="2.130.10.10">
    <property type="entry name" value="YVTN repeat-like/Quinoprotein amine dehydrogenase"/>
    <property type="match status" value="2"/>
</dbReference>
<dbReference type="PANTHER" id="PTHR46928">
    <property type="entry name" value="MESENCHYME-SPECIFIC CELL SURFACE GLYCOPROTEIN"/>
    <property type="match status" value="1"/>
</dbReference>
<accession>B8HXM9</accession>
<evidence type="ECO:0000256" key="1">
    <source>
        <dbReference type="SAM" id="SignalP"/>
    </source>
</evidence>
<dbReference type="InterPro" id="IPR015943">
    <property type="entry name" value="WD40/YVTN_repeat-like_dom_sf"/>
</dbReference>
<evidence type="ECO:0000259" key="2">
    <source>
        <dbReference type="Pfam" id="PF22494"/>
    </source>
</evidence>